<dbReference type="GO" id="GO:0003905">
    <property type="term" value="F:alkylbase DNA N-glycosylase activity"/>
    <property type="evidence" value="ECO:0007669"/>
    <property type="project" value="InterPro"/>
</dbReference>
<name>A0A1G2SZV8_9BACT</name>
<sequence>MIRNFIIKQDFFKRKTLVVAKDLLGKYLVRKLNGNIIREKITEVEAYVGPHDLACHSSRGRTPRCEPMFMEAGTIYVYFTYGMHWMLNIVTENSCGAAVLIRGTEDVSGPARLTKKFQIDKSLNGKKLGKKSGLWIEDGEKVSPKKIIRTPRIRISYSGEIWTNKPYRFILKD</sequence>
<evidence type="ECO:0000256" key="2">
    <source>
        <dbReference type="ARBA" id="ARBA00022763"/>
    </source>
</evidence>
<dbReference type="NCBIfam" id="TIGR00567">
    <property type="entry name" value="3mg"/>
    <property type="match status" value="1"/>
</dbReference>
<evidence type="ECO:0000256" key="5">
    <source>
        <dbReference type="HAMAP-Rule" id="MF_00527"/>
    </source>
</evidence>
<dbReference type="CDD" id="cd00540">
    <property type="entry name" value="AAG"/>
    <property type="match status" value="1"/>
</dbReference>
<dbReference type="EC" id="3.2.2.-" evidence="5"/>
<evidence type="ECO:0000256" key="3">
    <source>
        <dbReference type="ARBA" id="ARBA00022801"/>
    </source>
</evidence>
<keyword evidence="2 5" id="KW-0227">DNA damage</keyword>
<dbReference type="InterPro" id="IPR036995">
    <property type="entry name" value="MPG_sf"/>
</dbReference>
<evidence type="ECO:0000256" key="1">
    <source>
        <dbReference type="ARBA" id="ARBA00009232"/>
    </source>
</evidence>
<organism evidence="6 7">
    <name type="scientific">Candidatus Zambryskibacteria bacterium RIFCSPHIGHO2_01_FULL_44_22b</name>
    <dbReference type="NCBI Taxonomy" id="1802737"/>
    <lineage>
        <taxon>Bacteria</taxon>
        <taxon>Candidatus Zambryskiibacteriota</taxon>
    </lineage>
</organism>
<dbReference type="STRING" id="1802737.A2832_01130"/>
<dbReference type="InterPro" id="IPR011034">
    <property type="entry name" value="Formyl_transferase-like_C_sf"/>
</dbReference>
<keyword evidence="3 5" id="KW-0378">Hydrolase</keyword>
<dbReference type="PANTHER" id="PTHR10429:SF0">
    <property type="entry name" value="DNA-3-METHYLADENINE GLYCOSYLASE"/>
    <property type="match status" value="1"/>
</dbReference>
<dbReference type="HAMAP" id="MF_00527">
    <property type="entry name" value="3MGH"/>
    <property type="match status" value="1"/>
</dbReference>
<dbReference type="Gene3D" id="3.10.300.10">
    <property type="entry name" value="Methylpurine-DNA glycosylase (MPG)"/>
    <property type="match status" value="2"/>
</dbReference>
<evidence type="ECO:0000313" key="6">
    <source>
        <dbReference type="EMBL" id="OHA90580.1"/>
    </source>
</evidence>
<protein>
    <recommendedName>
        <fullName evidence="5">Putative 3-methyladenine DNA glycosylase</fullName>
        <ecNumber evidence="5">3.2.2.-</ecNumber>
    </recommendedName>
</protein>
<comment type="similarity">
    <text evidence="1 5">Belongs to the DNA glycosylase MPG family.</text>
</comment>
<accession>A0A1G2SZV8</accession>
<dbReference type="GO" id="GO:0006284">
    <property type="term" value="P:base-excision repair"/>
    <property type="evidence" value="ECO:0007669"/>
    <property type="project" value="InterPro"/>
</dbReference>
<evidence type="ECO:0000313" key="7">
    <source>
        <dbReference type="Proteomes" id="UP000178538"/>
    </source>
</evidence>
<evidence type="ECO:0000256" key="4">
    <source>
        <dbReference type="ARBA" id="ARBA00023204"/>
    </source>
</evidence>
<proteinExistence type="inferred from homology"/>
<dbReference type="Proteomes" id="UP000178538">
    <property type="component" value="Unassembled WGS sequence"/>
</dbReference>
<comment type="caution">
    <text evidence="6">The sequence shown here is derived from an EMBL/GenBank/DDBJ whole genome shotgun (WGS) entry which is preliminary data.</text>
</comment>
<reference evidence="6 7" key="1">
    <citation type="journal article" date="2016" name="Nat. Commun.">
        <title>Thousands of microbial genomes shed light on interconnected biogeochemical processes in an aquifer system.</title>
        <authorList>
            <person name="Anantharaman K."/>
            <person name="Brown C.T."/>
            <person name="Hug L.A."/>
            <person name="Sharon I."/>
            <person name="Castelle C.J."/>
            <person name="Probst A.J."/>
            <person name="Thomas B.C."/>
            <person name="Singh A."/>
            <person name="Wilkins M.J."/>
            <person name="Karaoz U."/>
            <person name="Brodie E.L."/>
            <person name="Williams K.H."/>
            <person name="Hubbard S.S."/>
            <person name="Banfield J.F."/>
        </authorList>
    </citation>
    <scope>NUCLEOTIDE SEQUENCE [LARGE SCALE GENOMIC DNA]</scope>
</reference>
<dbReference type="InterPro" id="IPR003180">
    <property type="entry name" value="MPG"/>
</dbReference>
<keyword evidence="4 5" id="KW-0234">DNA repair</keyword>
<dbReference type="EMBL" id="MHVG01000018">
    <property type="protein sequence ID" value="OHA90580.1"/>
    <property type="molecule type" value="Genomic_DNA"/>
</dbReference>
<dbReference type="Pfam" id="PF02245">
    <property type="entry name" value="Pur_DNA_glyco"/>
    <property type="match status" value="2"/>
</dbReference>
<dbReference type="SUPFAM" id="SSF50486">
    <property type="entry name" value="FMT C-terminal domain-like"/>
    <property type="match status" value="1"/>
</dbReference>
<dbReference type="GO" id="GO:0003677">
    <property type="term" value="F:DNA binding"/>
    <property type="evidence" value="ECO:0007669"/>
    <property type="project" value="InterPro"/>
</dbReference>
<dbReference type="AlphaFoldDB" id="A0A1G2SZV8"/>
<gene>
    <name evidence="6" type="ORF">A2832_01130</name>
</gene>
<dbReference type="PANTHER" id="PTHR10429">
    <property type="entry name" value="DNA-3-METHYLADENINE GLYCOSYLASE"/>
    <property type="match status" value="1"/>
</dbReference>